<dbReference type="SUPFAM" id="SSF51197">
    <property type="entry name" value="Clavaminate synthase-like"/>
    <property type="match status" value="1"/>
</dbReference>
<dbReference type="AlphaFoldDB" id="A0A0P1B5T3"/>
<evidence type="ECO:0000313" key="2">
    <source>
        <dbReference type="EMBL" id="CEG49806.1"/>
    </source>
</evidence>
<dbReference type="PROSITE" id="PS51184">
    <property type="entry name" value="JMJC"/>
    <property type="match status" value="1"/>
</dbReference>
<dbReference type="GeneID" id="36402604"/>
<feature type="domain" description="JmjC" evidence="1">
    <location>
        <begin position="110"/>
        <end position="259"/>
    </location>
</feature>
<name>A0A0P1B5T3_PLAHL</name>
<evidence type="ECO:0000313" key="3">
    <source>
        <dbReference type="Proteomes" id="UP000054928"/>
    </source>
</evidence>
<dbReference type="STRING" id="4781.A0A0P1B5T3"/>
<dbReference type="SMART" id="SM00558">
    <property type="entry name" value="JmjC"/>
    <property type="match status" value="1"/>
</dbReference>
<dbReference type="InterPro" id="IPR041667">
    <property type="entry name" value="Cupin_8"/>
</dbReference>
<dbReference type="InterPro" id="IPR003347">
    <property type="entry name" value="JmjC_dom"/>
</dbReference>
<proteinExistence type="predicted"/>
<dbReference type="Pfam" id="PF13621">
    <property type="entry name" value="Cupin_8"/>
    <property type="match status" value="1"/>
</dbReference>
<keyword evidence="3" id="KW-1185">Reference proteome</keyword>
<sequence>MNDPMYLKDVANQCVKPKQLLKFNPQSIHLLNSFASHRNTLVDIACKQRSSDCYHGSEHAKQSVELKFGDFVDYYQASYRNESHWLQTVDDLDFYLAQCTIAVSKPDAKAILPDIMEDINLPKYLKDKHISQVNLWMTVHASRTTLHYDAYHNILVVLYGRKFVTLYPPSDSQKLYPFPLHSKSVNHSQVNIVQPDIKKHPQFLKASAKQFEIKAGDALMIPEGWWHQVDSDEFTIATNYWWNGMREQLVADKRMVPYYARVMLEEFLTQQCESRLHEIHFLSVSQSGYNFNDENSATAAFCAANDQATRERVLMSLESKVLIKTQHHLATRFAEEWRKLLVNASVDLVARLAKCWENDNVAPEFLNVIFRAFDKDEETIKEELVAKHAQFRQLCATQMYQSLFG</sequence>
<dbReference type="Gene3D" id="2.60.120.650">
    <property type="entry name" value="Cupin"/>
    <property type="match status" value="1"/>
</dbReference>
<dbReference type="PANTHER" id="PTHR12461:SF102">
    <property type="entry name" value="LYSINE-SPECIFIC DEMETHYLASE JMJ31"/>
    <property type="match status" value="1"/>
</dbReference>
<dbReference type="Proteomes" id="UP000054928">
    <property type="component" value="Unassembled WGS sequence"/>
</dbReference>
<reference evidence="3" key="1">
    <citation type="submission" date="2014-09" db="EMBL/GenBank/DDBJ databases">
        <authorList>
            <person name="Sharma Rahul"/>
            <person name="Thines Marco"/>
        </authorList>
    </citation>
    <scope>NUCLEOTIDE SEQUENCE [LARGE SCALE GENOMIC DNA]</scope>
</reference>
<dbReference type="EMBL" id="CCYD01003092">
    <property type="protein sequence ID" value="CEG49806.1"/>
    <property type="molecule type" value="Genomic_DNA"/>
</dbReference>
<dbReference type="RefSeq" id="XP_024586175.1">
    <property type="nucleotide sequence ID" value="XM_024721036.1"/>
</dbReference>
<evidence type="ECO:0000259" key="1">
    <source>
        <dbReference type="PROSITE" id="PS51184"/>
    </source>
</evidence>
<accession>A0A0P1B5T3</accession>
<protein>
    <submittedName>
        <fullName evidence="2">Uncharacterized conserved protein, contains JmjC domain</fullName>
    </submittedName>
</protein>
<dbReference type="OrthoDB" id="415358at2759"/>
<dbReference type="OMA" id="FVAHHET"/>
<organism evidence="2 3">
    <name type="scientific">Plasmopara halstedii</name>
    <name type="common">Downy mildew of sunflower</name>
    <dbReference type="NCBI Taxonomy" id="4781"/>
    <lineage>
        <taxon>Eukaryota</taxon>
        <taxon>Sar</taxon>
        <taxon>Stramenopiles</taxon>
        <taxon>Oomycota</taxon>
        <taxon>Peronosporomycetes</taxon>
        <taxon>Peronosporales</taxon>
        <taxon>Peronosporaceae</taxon>
        <taxon>Plasmopara</taxon>
    </lineage>
</organism>
<dbReference type="PANTHER" id="PTHR12461">
    <property type="entry name" value="HYPOXIA-INDUCIBLE FACTOR 1 ALPHA INHIBITOR-RELATED"/>
    <property type="match status" value="1"/>
</dbReference>